<evidence type="ECO:0000313" key="5">
    <source>
        <dbReference type="EMBL" id="KAJ8096554.1"/>
    </source>
</evidence>
<dbReference type="PANTHER" id="PTHR42748">
    <property type="entry name" value="NITROGEN METABOLITE REPRESSION PROTEIN NMRA FAMILY MEMBER"/>
    <property type="match status" value="1"/>
</dbReference>
<dbReference type="EMBL" id="JARPMG010000014">
    <property type="protein sequence ID" value="KAJ8096554.1"/>
    <property type="molecule type" value="Genomic_DNA"/>
</dbReference>
<dbReference type="Gene3D" id="3.90.25.10">
    <property type="entry name" value="UDP-galactose 4-epimerase, domain 1"/>
    <property type="match status" value="1"/>
</dbReference>
<dbReference type="InterPro" id="IPR008030">
    <property type="entry name" value="NmrA-like"/>
</dbReference>
<evidence type="ECO:0000259" key="4">
    <source>
        <dbReference type="Pfam" id="PF05368"/>
    </source>
</evidence>
<evidence type="ECO:0000256" key="1">
    <source>
        <dbReference type="ARBA" id="ARBA00006328"/>
    </source>
</evidence>
<name>A0AAD7QK71_9ASCO</name>
<dbReference type="Pfam" id="PF05368">
    <property type="entry name" value="NmrA"/>
    <property type="match status" value="1"/>
</dbReference>
<dbReference type="CDD" id="cd05251">
    <property type="entry name" value="NmrA_like_SDR_a"/>
    <property type="match status" value="1"/>
</dbReference>
<dbReference type="InterPro" id="IPR036291">
    <property type="entry name" value="NAD(P)-bd_dom_sf"/>
</dbReference>
<organism evidence="5 6">
    <name type="scientific">Lipomyces tetrasporus</name>
    <dbReference type="NCBI Taxonomy" id="54092"/>
    <lineage>
        <taxon>Eukaryota</taxon>
        <taxon>Fungi</taxon>
        <taxon>Dikarya</taxon>
        <taxon>Ascomycota</taxon>
        <taxon>Saccharomycotina</taxon>
        <taxon>Lipomycetes</taxon>
        <taxon>Lipomycetales</taxon>
        <taxon>Lipomycetaceae</taxon>
        <taxon>Lipomyces</taxon>
    </lineage>
</organism>
<gene>
    <name evidence="5" type="ORF">POJ06DRAFT_263844</name>
</gene>
<keyword evidence="3" id="KW-0560">Oxidoreductase</keyword>
<feature type="domain" description="NmrA-like" evidence="4">
    <location>
        <begin position="6"/>
        <end position="290"/>
    </location>
</feature>
<dbReference type="InterPro" id="IPR051164">
    <property type="entry name" value="NmrA-like_oxidored"/>
</dbReference>
<dbReference type="Proteomes" id="UP001217417">
    <property type="component" value="Unassembled WGS sequence"/>
</dbReference>
<sequence length="317" mass="33963">MAPTMKPIIVIIGATGAQGGSVLLALQATGQFSLRAVTRNLQGEAAQALARSGIEVVEGDATDAQSMERAFAGAWGAFLVTSFWDPAAGLAHDTDLVQGKIMVDAAVAAGVNFVVWSSLHDIEAISGGKLEVPHNTFKNKVEQYIKSVCLDAAFVYAGFYATNWINIPLAGPQREKDGSIVIHTPIRADVALPVIDLDADFGKFVAPAFLDPAKFHYKKVLTAAEYVTVGQMAAAYTDLTGENIVIVPIPIEDQPKTGLRATSREAGLRATSILFNQYGYYAGESLEPTRLLYGDNLNLNSFKDWVRKTGFKVPAAQ</sequence>
<dbReference type="SUPFAM" id="SSF51735">
    <property type="entry name" value="NAD(P)-binding Rossmann-fold domains"/>
    <property type="match status" value="1"/>
</dbReference>
<dbReference type="AlphaFoldDB" id="A0AAD7QK71"/>
<evidence type="ECO:0000256" key="2">
    <source>
        <dbReference type="ARBA" id="ARBA00022857"/>
    </source>
</evidence>
<protein>
    <submittedName>
        <fullName evidence="5">Hscarg protein</fullName>
    </submittedName>
</protein>
<accession>A0AAD7QK71</accession>
<evidence type="ECO:0000256" key="3">
    <source>
        <dbReference type="ARBA" id="ARBA00023002"/>
    </source>
</evidence>
<proteinExistence type="inferred from homology"/>
<dbReference type="PANTHER" id="PTHR42748:SF30">
    <property type="entry name" value="NMRA-LIKE DOMAIN-CONTAINING PROTEIN"/>
    <property type="match status" value="1"/>
</dbReference>
<dbReference type="RefSeq" id="XP_056040004.1">
    <property type="nucleotide sequence ID" value="XM_056188937.1"/>
</dbReference>
<evidence type="ECO:0000313" key="6">
    <source>
        <dbReference type="Proteomes" id="UP001217417"/>
    </source>
</evidence>
<dbReference type="Gene3D" id="3.40.50.720">
    <property type="entry name" value="NAD(P)-binding Rossmann-like Domain"/>
    <property type="match status" value="1"/>
</dbReference>
<reference evidence="5" key="1">
    <citation type="submission" date="2023-03" db="EMBL/GenBank/DDBJ databases">
        <title>Near-Complete genome sequence of Lipomyces tetrasporous NRRL Y-64009, an oleaginous yeast capable of growing on lignocellulosic hydrolysates.</title>
        <authorList>
            <consortium name="Lawrence Berkeley National Laboratory"/>
            <person name="Jagtap S.S."/>
            <person name="Liu J.-J."/>
            <person name="Walukiewicz H.E."/>
            <person name="Pangilinan J."/>
            <person name="Lipzen A."/>
            <person name="Ahrendt S."/>
            <person name="Koriabine M."/>
            <person name="Cobaugh K."/>
            <person name="Salamov A."/>
            <person name="Yoshinaga Y."/>
            <person name="Ng V."/>
            <person name="Daum C."/>
            <person name="Grigoriev I.V."/>
            <person name="Slininger P.J."/>
            <person name="Dien B.S."/>
            <person name="Jin Y.-S."/>
            <person name="Rao C.V."/>
        </authorList>
    </citation>
    <scope>NUCLEOTIDE SEQUENCE</scope>
    <source>
        <strain evidence="5">NRRL Y-64009</strain>
    </source>
</reference>
<dbReference type="GO" id="GO:0016491">
    <property type="term" value="F:oxidoreductase activity"/>
    <property type="evidence" value="ECO:0007669"/>
    <property type="project" value="UniProtKB-KW"/>
</dbReference>
<dbReference type="GeneID" id="80884103"/>
<comment type="caution">
    <text evidence="5">The sequence shown here is derived from an EMBL/GenBank/DDBJ whole genome shotgun (WGS) entry which is preliminary data.</text>
</comment>
<comment type="similarity">
    <text evidence="1">Belongs to the NmrA-type oxidoreductase family.</text>
</comment>
<keyword evidence="2" id="KW-0521">NADP</keyword>
<dbReference type="GO" id="GO:0005634">
    <property type="term" value="C:nucleus"/>
    <property type="evidence" value="ECO:0007669"/>
    <property type="project" value="TreeGrafter"/>
</dbReference>
<keyword evidence="6" id="KW-1185">Reference proteome</keyword>